<gene>
    <name evidence="1" type="ORF">BpHYR1_003270</name>
</gene>
<dbReference type="Proteomes" id="UP000276133">
    <property type="component" value="Unassembled WGS sequence"/>
</dbReference>
<name>A0A3M7R9U9_BRAPC</name>
<reference evidence="1 2" key="1">
    <citation type="journal article" date="2018" name="Sci. Rep.">
        <title>Genomic signatures of local adaptation to the degree of environmental predictability in rotifers.</title>
        <authorList>
            <person name="Franch-Gras L."/>
            <person name="Hahn C."/>
            <person name="Garcia-Roger E.M."/>
            <person name="Carmona M.J."/>
            <person name="Serra M."/>
            <person name="Gomez A."/>
        </authorList>
    </citation>
    <scope>NUCLEOTIDE SEQUENCE [LARGE SCALE GENOMIC DNA]</scope>
    <source>
        <strain evidence="1">HYR1</strain>
    </source>
</reference>
<dbReference type="AlphaFoldDB" id="A0A3M7R9U9"/>
<evidence type="ECO:0000313" key="1">
    <source>
        <dbReference type="EMBL" id="RNA20383.1"/>
    </source>
</evidence>
<dbReference type="EMBL" id="REGN01003863">
    <property type="protein sequence ID" value="RNA20383.1"/>
    <property type="molecule type" value="Genomic_DNA"/>
</dbReference>
<protein>
    <submittedName>
        <fullName evidence="1">Uncharacterized protein</fullName>
    </submittedName>
</protein>
<proteinExistence type="predicted"/>
<evidence type="ECO:0000313" key="2">
    <source>
        <dbReference type="Proteomes" id="UP000276133"/>
    </source>
</evidence>
<accession>A0A3M7R9U9</accession>
<keyword evidence="2" id="KW-1185">Reference proteome</keyword>
<organism evidence="1 2">
    <name type="scientific">Brachionus plicatilis</name>
    <name type="common">Marine rotifer</name>
    <name type="synonym">Brachionus muelleri</name>
    <dbReference type="NCBI Taxonomy" id="10195"/>
    <lineage>
        <taxon>Eukaryota</taxon>
        <taxon>Metazoa</taxon>
        <taxon>Spiralia</taxon>
        <taxon>Gnathifera</taxon>
        <taxon>Rotifera</taxon>
        <taxon>Eurotatoria</taxon>
        <taxon>Monogononta</taxon>
        <taxon>Pseudotrocha</taxon>
        <taxon>Ploima</taxon>
        <taxon>Brachionidae</taxon>
        <taxon>Brachionus</taxon>
    </lineage>
</organism>
<sequence length="86" mass="10283">MNYIARFKRQKNEFFRFKLHVTFICVVQNNIEKIIYMCTTSVPSQSLFIQTGLIQNEIRNRFNNNLKNLKILNFVSPKIKEKISVK</sequence>
<comment type="caution">
    <text evidence="1">The sequence shown here is derived from an EMBL/GenBank/DDBJ whole genome shotgun (WGS) entry which is preliminary data.</text>
</comment>